<name>A0A2A3E9D1_APICC</name>
<organism evidence="2 3">
    <name type="scientific">Apis cerana cerana</name>
    <name type="common">Oriental honeybee</name>
    <dbReference type="NCBI Taxonomy" id="94128"/>
    <lineage>
        <taxon>Eukaryota</taxon>
        <taxon>Metazoa</taxon>
        <taxon>Ecdysozoa</taxon>
        <taxon>Arthropoda</taxon>
        <taxon>Hexapoda</taxon>
        <taxon>Insecta</taxon>
        <taxon>Pterygota</taxon>
        <taxon>Neoptera</taxon>
        <taxon>Endopterygota</taxon>
        <taxon>Hymenoptera</taxon>
        <taxon>Apocrita</taxon>
        <taxon>Aculeata</taxon>
        <taxon>Apoidea</taxon>
        <taxon>Anthophila</taxon>
        <taxon>Apidae</taxon>
        <taxon>Apis</taxon>
    </lineage>
</organism>
<sequence length="412" mass="47582">MATFRSTESPLDHCPIIAIISPQNRLIFPQPPFTLFNSTAAARIHLSPVVPEVDRDAVAQREEWGSKQDRRMQGAQETGPGDRDATSFARRMYRSRITDQRWELGVFRKLYATWFVGSFRTQMLYLDPNCQAQTPGETIVKGFSMRPVKALKLDSLLSAGDVARKEVPRIVVFLTPSLQPLMALLGDSIKLWIRLKLPVIRIIAIYGIDGKFEFIFFVLFNIEIISSEAASNFKNSYFVIRESLTDLVWVKLRKKYQVYLCSSAGATYASTITPFFHCHQKYLVKQPCYLRVNGSVSAKENVLRCALNFAYDKEIKFTFKHSRNQKIGGFTKPQRQHTRIHRRSMIKVTRWKDENYNEIDIFRFQHGLNNVTSRRKLFVALDCLQHEEISLQSLQEYKLVFTMQLVSNLAMS</sequence>
<feature type="region of interest" description="Disordered" evidence="1">
    <location>
        <begin position="62"/>
        <end position="85"/>
    </location>
</feature>
<dbReference type="AlphaFoldDB" id="A0A2A3E9D1"/>
<keyword evidence="3" id="KW-1185">Reference proteome</keyword>
<dbReference type="Proteomes" id="UP000242457">
    <property type="component" value="Unassembled WGS sequence"/>
</dbReference>
<proteinExistence type="predicted"/>
<evidence type="ECO:0000313" key="3">
    <source>
        <dbReference type="Proteomes" id="UP000242457"/>
    </source>
</evidence>
<gene>
    <name evidence="2" type="ORF">APICC_00523</name>
</gene>
<dbReference type="EMBL" id="KZ288314">
    <property type="protein sequence ID" value="PBC28335.1"/>
    <property type="molecule type" value="Genomic_DNA"/>
</dbReference>
<evidence type="ECO:0000313" key="2">
    <source>
        <dbReference type="EMBL" id="PBC28335.1"/>
    </source>
</evidence>
<reference evidence="2 3" key="1">
    <citation type="submission" date="2014-07" db="EMBL/GenBank/DDBJ databases">
        <title>Genomic and transcriptomic analysis on Apis cerana provide comprehensive insights into honey bee biology.</title>
        <authorList>
            <person name="Diao Q."/>
            <person name="Sun L."/>
            <person name="Zheng H."/>
            <person name="Zheng H."/>
            <person name="Xu S."/>
            <person name="Wang S."/>
            <person name="Zeng Z."/>
            <person name="Hu F."/>
            <person name="Su S."/>
            <person name="Wu J."/>
        </authorList>
    </citation>
    <scope>NUCLEOTIDE SEQUENCE [LARGE SCALE GENOMIC DNA]</scope>
    <source>
        <tissue evidence="2">Pupae without intestine</tissue>
    </source>
</reference>
<accession>A0A2A3E9D1</accession>
<feature type="compositionally biased region" description="Basic and acidic residues" evidence="1">
    <location>
        <begin position="62"/>
        <end position="72"/>
    </location>
</feature>
<protein>
    <submittedName>
        <fullName evidence="2">Uncharacterized protein</fullName>
    </submittedName>
</protein>
<evidence type="ECO:0000256" key="1">
    <source>
        <dbReference type="SAM" id="MobiDB-lite"/>
    </source>
</evidence>